<dbReference type="Pfam" id="PF02668">
    <property type="entry name" value="TauD"/>
    <property type="match status" value="1"/>
</dbReference>
<evidence type="ECO:0000313" key="10">
    <source>
        <dbReference type="EMBL" id="TDD59243.1"/>
    </source>
</evidence>
<dbReference type="RefSeq" id="WP_132168069.1">
    <property type="nucleotide sequence ID" value="NZ_SMKX01000038.1"/>
</dbReference>
<dbReference type="EMBL" id="SMKX01000038">
    <property type="protein sequence ID" value="TDD59243.1"/>
    <property type="molecule type" value="Genomic_DNA"/>
</dbReference>
<evidence type="ECO:0000256" key="2">
    <source>
        <dbReference type="ARBA" id="ARBA00001961"/>
    </source>
</evidence>
<name>A0A4R4ZKJ4_9ACTN</name>
<dbReference type="PANTHER" id="PTHR10696">
    <property type="entry name" value="GAMMA-BUTYROBETAINE HYDROXYLASE-RELATED"/>
    <property type="match status" value="1"/>
</dbReference>
<dbReference type="InterPro" id="IPR038492">
    <property type="entry name" value="GBBH-like_N_sf"/>
</dbReference>
<dbReference type="InterPro" id="IPR003819">
    <property type="entry name" value="TauD/TfdA-like"/>
</dbReference>
<dbReference type="InterPro" id="IPR050411">
    <property type="entry name" value="AlphaKG_dependent_hydroxylases"/>
</dbReference>
<evidence type="ECO:0000256" key="7">
    <source>
        <dbReference type="ARBA" id="ARBA00023004"/>
    </source>
</evidence>
<reference evidence="10 11" key="1">
    <citation type="submission" date="2019-03" db="EMBL/GenBank/DDBJ databases">
        <title>Draft genome sequences of novel Actinobacteria.</title>
        <authorList>
            <person name="Sahin N."/>
            <person name="Ay H."/>
            <person name="Saygin H."/>
        </authorList>
    </citation>
    <scope>NUCLEOTIDE SEQUENCE [LARGE SCALE GENOMIC DNA]</scope>
    <source>
        <strain evidence="10 11">JCM 13523</strain>
    </source>
</reference>
<keyword evidence="4" id="KW-0479">Metal-binding</keyword>
<dbReference type="AlphaFoldDB" id="A0A4R4ZKJ4"/>
<dbReference type="Pfam" id="PF06155">
    <property type="entry name" value="GBBH-like_N"/>
    <property type="match status" value="1"/>
</dbReference>
<keyword evidence="11" id="KW-1185">Reference proteome</keyword>
<dbReference type="GO" id="GO:0045329">
    <property type="term" value="P:carnitine biosynthetic process"/>
    <property type="evidence" value="ECO:0007669"/>
    <property type="project" value="TreeGrafter"/>
</dbReference>
<evidence type="ECO:0000256" key="3">
    <source>
        <dbReference type="ARBA" id="ARBA00008654"/>
    </source>
</evidence>
<gene>
    <name evidence="10" type="ORF">E1263_15820</name>
</gene>
<dbReference type="OrthoDB" id="581608at2"/>
<dbReference type="InterPro" id="IPR042098">
    <property type="entry name" value="TauD-like_sf"/>
</dbReference>
<keyword evidence="5" id="KW-0223">Dioxygenase</keyword>
<proteinExistence type="inferred from homology"/>
<dbReference type="Gene3D" id="3.60.130.10">
    <property type="entry name" value="Clavaminate synthase-like"/>
    <property type="match status" value="1"/>
</dbReference>
<feature type="domain" description="TauD/TfdA-like" evidence="8">
    <location>
        <begin position="113"/>
        <end position="338"/>
    </location>
</feature>
<keyword evidence="7" id="KW-0408">Iron</keyword>
<dbReference type="GO" id="GO:0016706">
    <property type="term" value="F:2-oxoglutarate-dependent dioxygenase activity"/>
    <property type="evidence" value="ECO:0007669"/>
    <property type="project" value="UniProtKB-ARBA"/>
</dbReference>
<dbReference type="Proteomes" id="UP000295124">
    <property type="component" value="Unassembled WGS sequence"/>
</dbReference>
<comment type="cofactor">
    <cofactor evidence="2">
        <name>L-ascorbate</name>
        <dbReference type="ChEBI" id="CHEBI:38290"/>
    </cofactor>
</comment>
<comment type="similarity">
    <text evidence="3">Belongs to the gamma-BBH/TMLD family.</text>
</comment>
<evidence type="ECO:0000313" key="11">
    <source>
        <dbReference type="Proteomes" id="UP000295124"/>
    </source>
</evidence>
<dbReference type="GO" id="GO:0046872">
    <property type="term" value="F:metal ion binding"/>
    <property type="evidence" value="ECO:0007669"/>
    <property type="project" value="UniProtKB-KW"/>
</dbReference>
<evidence type="ECO:0000256" key="5">
    <source>
        <dbReference type="ARBA" id="ARBA00022964"/>
    </source>
</evidence>
<evidence type="ECO:0000256" key="6">
    <source>
        <dbReference type="ARBA" id="ARBA00023002"/>
    </source>
</evidence>
<dbReference type="Gene3D" id="3.30.2020.30">
    <property type="match status" value="1"/>
</dbReference>
<comment type="cofactor">
    <cofactor evidence="1">
        <name>Fe(2+)</name>
        <dbReference type="ChEBI" id="CHEBI:29033"/>
    </cofactor>
</comment>
<dbReference type="PANTHER" id="PTHR10696:SF25">
    <property type="entry name" value="OXIDOREDUCTASE AIM17-RELATED"/>
    <property type="match status" value="1"/>
</dbReference>
<comment type="caution">
    <text evidence="10">The sequence shown here is derived from an EMBL/GenBank/DDBJ whole genome shotgun (WGS) entry which is preliminary data.</text>
</comment>
<sequence>MSTALLPFPPIWLRDNCPCAQCKDPRNGQKLFGITDLPADLELLDVTTSDQTVSVTFAPDGHRADFSRSWLDAQRVADHGDGRTERAKRLWSATEVADLVPTATWASYGDDVATRARILRGVRDLGFALLRGTPVVEETVLAIAETFGYPRETNYGRLFDVRVEANPNNLAFTGLAIAPHTDNPYRDPVPTLQLLHCLDNAVDGGESGLVDGFQAAALLRREDPESFAILTSIPVPFAWSDDTASLRADRPLIEVDATGAVREIRFNNRSMQALRLTTAQSEAFYTAYRAFAEIVLRPELLFTFRLEAGDCVIFDNTRLLHARTAFAESGSRHLQGCYADLDSLLSLLSTLVTLEAQG</sequence>
<feature type="domain" description="Gamma-butyrobetaine hydroxylase-like N-terminal" evidence="9">
    <location>
        <begin position="8"/>
        <end position="71"/>
    </location>
</feature>
<evidence type="ECO:0000256" key="1">
    <source>
        <dbReference type="ARBA" id="ARBA00001954"/>
    </source>
</evidence>
<keyword evidence="6" id="KW-0560">Oxidoreductase</keyword>
<accession>A0A4R4ZKJ4</accession>
<dbReference type="CDD" id="cd00250">
    <property type="entry name" value="CAS_like"/>
    <property type="match status" value="1"/>
</dbReference>
<protein>
    <submittedName>
        <fullName evidence="10">DUF971 domain-containing protein</fullName>
    </submittedName>
</protein>
<dbReference type="SUPFAM" id="SSF51197">
    <property type="entry name" value="Clavaminate synthase-like"/>
    <property type="match status" value="1"/>
</dbReference>
<dbReference type="FunFam" id="3.60.130.10:FF:000001">
    <property type="entry name" value="Trimethyllysine dioxygenase, mitochondrial"/>
    <property type="match status" value="1"/>
</dbReference>
<evidence type="ECO:0000259" key="9">
    <source>
        <dbReference type="Pfam" id="PF06155"/>
    </source>
</evidence>
<dbReference type="InterPro" id="IPR010376">
    <property type="entry name" value="GBBH-like_N"/>
</dbReference>
<evidence type="ECO:0000256" key="4">
    <source>
        <dbReference type="ARBA" id="ARBA00022723"/>
    </source>
</evidence>
<organism evidence="10 11">
    <name type="scientific">Kribbella antibiotica</name>
    <dbReference type="NCBI Taxonomy" id="190195"/>
    <lineage>
        <taxon>Bacteria</taxon>
        <taxon>Bacillati</taxon>
        <taxon>Actinomycetota</taxon>
        <taxon>Actinomycetes</taxon>
        <taxon>Propionibacteriales</taxon>
        <taxon>Kribbellaceae</taxon>
        <taxon>Kribbella</taxon>
    </lineage>
</organism>
<evidence type="ECO:0000259" key="8">
    <source>
        <dbReference type="Pfam" id="PF02668"/>
    </source>
</evidence>